<dbReference type="NCBIfam" id="TIGR01056">
    <property type="entry name" value="topB"/>
    <property type="match status" value="1"/>
</dbReference>
<evidence type="ECO:0000256" key="6">
    <source>
        <dbReference type="ARBA" id="ARBA00023029"/>
    </source>
</evidence>
<dbReference type="InterPro" id="IPR005738">
    <property type="entry name" value="TopoIII"/>
</dbReference>
<dbReference type="InterPro" id="IPR013824">
    <property type="entry name" value="Topo_IA_cen_sub1"/>
</dbReference>
<dbReference type="GO" id="GO:0006281">
    <property type="term" value="P:DNA repair"/>
    <property type="evidence" value="ECO:0007669"/>
    <property type="project" value="TreeGrafter"/>
</dbReference>
<dbReference type="InterPro" id="IPR003602">
    <property type="entry name" value="Topo_IA_DNA-bd_dom"/>
</dbReference>
<evidence type="ECO:0000256" key="2">
    <source>
        <dbReference type="ARBA" id="ARBA00009446"/>
    </source>
</evidence>
<dbReference type="PANTHER" id="PTHR11390">
    <property type="entry name" value="PROKARYOTIC DNA TOPOISOMERASE"/>
    <property type="match status" value="1"/>
</dbReference>
<dbReference type="CDD" id="cd03362">
    <property type="entry name" value="TOPRIM_TopoIA_TopoIII"/>
    <property type="match status" value="1"/>
</dbReference>
<comment type="caution">
    <text evidence="14">The sequence shown here is derived from an EMBL/GenBank/DDBJ whole genome shotgun (WGS) entry which is preliminary data.</text>
</comment>
<dbReference type="Gene3D" id="1.10.460.10">
    <property type="entry name" value="Topoisomerase I, domain 2"/>
    <property type="match status" value="1"/>
</dbReference>
<keyword evidence="5" id="KW-0460">Magnesium</keyword>
<dbReference type="InterPro" id="IPR023406">
    <property type="entry name" value="Topo_IA_AS"/>
</dbReference>
<dbReference type="CDD" id="cd00186">
    <property type="entry name" value="TOP1Ac"/>
    <property type="match status" value="1"/>
</dbReference>
<name>A0A4Z0GNA7_9BACL</name>
<dbReference type="Gene3D" id="2.70.20.10">
    <property type="entry name" value="Topoisomerase I, domain 3"/>
    <property type="match status" value="1"/>
</dbReference>
<dbReference type="SMART" id="SM00437">
    <property type="entry name" value="TOP1Ac"/>
    <property type="match status" value="1"/>
</dbReference>
<dbReference type="InterPro" id="IPR013826">
    <property type="entry name" value="Topo_IA_cen_sub3"/>
</dbReference>
<dbReference type="Pfam" id="PF01751">
    <property type="entry name" value="Toprim"/>
    <property type="match status" value="1"/>
</dbReference>
<evidence type="ECO:0000256" key="5">
    <source>
        <dbReference type="ARBA" id="ARBA00022842"/>
    </source>
</evidence>
<dbReference type="InterPro" id="IPR000380">
    <property type="entry name" value="Topo_IA"/>
</dbReference>
<dbReference type="GO" id="GO:0043597">
    <property type="term" value="C:cytoplasmic replication fork"/>
    <property type="evidence" value="ECO:0007669"/>
    <property type="project" value="TreeGrafter"/>
</dbReference>
<comment type="similarity">
    <text evidence="2">Belongs to the type IA topoisomerase family.</text>
</comment>
<dbReference type="GO" id="GO:0006310">
    <property type="term" value="P:DNA recombination"/>
    <property type="evidence" value="ECO:0007669"/>
    <property type="project" value="TreeGrafter"/>
</dbReference>
<dbReference type="GO" id="GO:0003677">
    <property type="term" value="F:DNA binding"/>
    <property type="evidence" value="ECO:0007669"/>
    <property type="project" value="UniProtKB-KW"/>
</dbReference>
<reference evidence="14 15" key="1">
    <citation type="journal article" date="2015" name="Int. J. Syst. Evol. Microbiol.">
        <title>Sporolactobacillus shoreae sp. nov. and Sporolactobacillus spathodeae sp. nov., two spore-forming lactic acid bacteria isolated from tree barks in Thailand.</title>
        <authorList>
            <person name="Thamacharoensuk T."/>
            <person name="Kitahara M."/>
            <person name="Ohkuma M."/>
            <person name="Thongchul N."/>
            <person name="Tanasupawat S."/>
        </authorList>
    </citation>
    <scope>NUCLEOTIDE SEQUENCE [LARGE SCALE GENOMIC DNA]</scope>
    <source>
        <strain evidence="14 15">BK92</strain>
    </source>
</reference>
<keyword evidence="15" id="KW-1185">Reference proteome</keyword>
<dbReference type="EMBL" id="SRJD01000006">
    <property type="protein sequence ID" value="TGA98627.1"/>
    <property type="molecule type" value="Genomic_DNA"/>
</dbReference>
<dbReference type="InterPro" id="IPR013497">
    <property type="entry name" value="Topo_IA_cen"/>
</dbReference>
<protein>
    <recommendedName>
        <fullName evidence="3">DNA topoisomerase</fullName>
        <ecNumber evidence="3">5.6.2.1</ecNumber>
    </recommendedName>
    <alternativeName>
        <fullName evidence="12">Omega-protein</fullName>
    </alternativeName>
    <alternativeName>
        <fullName evidence="11">Relaxing enzyme</fullName>
    </alternativeName>
    <alternativeName>
        <fullName evidence="9">Swivelase</fullName>
    </alternativeName>
    <alternativeName>
        <fullName evidence="10">Untwisting enzyme</fullName>
    </alternativeName>
</protein>
<dbReference type="Gene3D" id="1.10.290.10">
    <property type="entry name" value="Topoisomerase I, domain 4"/>
    <property type="match status" value="1"/>
</dbReference>
<dbReference type="SMART" id="SM00493">
    <property type="entry name" value="TOPRIM"/>
    <property type="match status" value="1"/>
</dbReference>
<evidence type="ECO:0000256" key="9">
    <source>
        <dbReference type="ARBA" id="ARBA00030003"/>
    </source>
</evidence>
<evidence type="ECO:0000313" key="15">
    <source>
        <dbReference type="Proteomes" id="UP000298347"/>
    </source>
</evidence>
<evidence type="ECO:0000256" key="1">
    <source>
        <dbReference type="ARBA" id="ARBA00000213"/>
    </source>
</evidence>
<accession>A0A4Z0GNA7</accession>
<dbReference type="Gene3D" id="3.40.50.140">
    <property type="match status" value="1"/>
</dbReference>
<dbReference type="PANTHER" id="PTHR11390:SF21">
    <property type="entry name" value="DNA TOPOISOMERASE 3-ALPHA"/>
    <property type="match status" value="1"/>
</dbReference>
<sequence length="722" mass="80485">MITILAEKPDQARHYAAAFDRASRKDGYFEVIDDLFNEPVFLTYGFGHLVELVEPAVYDPAWEKWSLNTLPMLPSHYRFCVPTDKQKQFAIVKRLLDRSDAIIVATDSDREGENIARSIIAQSGNADKPIRRLWINSLETDEIRRGFAELKDGAEFVSSYWEAQSRQIADWLVGLNATRLFTLLLRQKGLQGTYSVGRVQTPTLAIIAARQRAIENFKPENFVEIHGDFQTDTGGYSGKLDQRFPSAGKAEALLDQHSLAIGRPTPATVQSVAKKEKREASPRLYSLSDLQARVDKIYHIGPASTLAAVQALYEAKLLSYPRTDCNFITDGEFAYLAANLSGYLQVIGAQLQHPEMNAKKRYVDGKKVQEHYAIIPTRNLPSAADLDALPATQRTIYQDVLANTAAMFYPPHVFEETIVLTNAGGLIFKTQGKVERDPGWKVLFSSEPDKDRPLPPVNKGQGVTAMLAQKEGVTTAPKPYTEGQLITLMKTAGRTLDVADEVARKTLAETEGLGTEATRSGIIETLKRQNYIVVRKSTVAVTKKGMLLCDVLSGSKLTSPAFTAEWETYLKKIRLHEGTQERFLSGIERFIRYLLDEAPKALRASTEQLEELITAQSMGRCPLCGQPVLDKGNFYGCAGYVSGCKFTLPKELLSKDLDPSIIRTLLSGGKTHKLKGFKSKAGKSFDAVLTIREGKLVFQFDQSKFRQKKVRRKPVNCRMRSS</sequence>
<dbReference type="InterPro" id="IPR006171">
    <property type="entry name" value="TOPRIM_dom"/>
</dbReference>
<dbReference type="GO" id="GO:0003917">
    <property type="term" value="F:DNA topoisomerase type I (single strand cut, ATP-independent) activity"/>
    <property type="evidence" value="ECO:0007669"/>
    <property type="project" value="UniProtKB-EC"/>
</dbReference>
<dbReference type="InterPro" id="IPR034144">
    <property type="entry name" value="TOPRIM_TopoIII"/>
</dbReference>
<dbReference type="SMART" id="SM00436">
    <property type="entry name" value="TOP1Bc"/>
    <property type="match status" value="1"/>
</dbReference>
<evidence type="ECO:0000256" key="11">
    <source>
        <dbReference type="ARBA" id="ARBA00032235"/>
    </source>
</evidence>
<dbReference type="GO" id="GO:0006265">
    <property type="term" value="P:DNA topological change"/>
    <property type="evidence" value="ECO:0007669"/>
    <property type="project" value="InterPro"/>
</dbReference>
<dbReference type="PROSITE" id="PS00396">
    <property type="entry name" value="TOPO_IA_1"/>
    <property type="match status" value="1"/>
</dbReference>
<comment type="catalytic activity">
    <reaction evidence="1">
        <text>ATP-independent breakage of single-stranded DNA, followed by passage and rejoining.</text>
        <dbReference type="EC" id="5.6.2.1"/>
    </reaction>
</comment>
<evidence type="ECO:0000313" key="14">
    <source>
        <dbReference type="EMBL" id="TGA98627.1"/>
    </source>
</evidence>
<keyword evidence="8 14" id="KW-0413">Isomerase</keyword>
<feature type="domain" description="Topo IA-type catalytic" evidence="13">
    <location>
        <begin position="156"/>
        <end position="595"/>
    </location>
</feature>
<dbReference type="SUPFAM" id="SSF56712">
    <property type="entry name" value="Prokaryotic type I DNA topoisomerase"/>
    <property type="match status" value="1"/>
</dbReference>
<dbReference type="RefSeq" id="WP_135348106.1">
    <property type="nucleotide sequence ID" value="NZ_SRJD01000006.1"/>
</dbReference>
<keyword evidence="6" id="KW-0799">Topoisomerase</keyword>
<dbReference type="Pfam" id="PF01131">
    <property type="entry name" value="Topoisom_bac"/>
    <property type="match status" value="1"/>
</dbReference>
<evidence type="ECO:0000256" key="4">
    <source>
        <dbReference type="ARBA" id="ARBA00022723"/>
    </source>
</evidence>
<dbReference type="PRINTS" id="PR00417">
    <property type="entry name" value="PRTPISMRASEI"/>
</dbReference>
<dbReference type="AlphaFoldDB" id="A0A4Z0GNA7"/>
<gene>
    <name evidence="14" type="ORF">E4665_07115</name>
</gene>
<dbReference type="PROSITE" id="PS52039">
    <property type="entry name" value="TOPO_IA_2"/>
    <property type="match status" value="1"/>
</dbReference>
<proteinExistence type="inferred from homology"/>
<dbReference type="InterPro" id="IPR025589">
    <property type="entry name" value="Toprim_C_rpt"/>
</dbReference>
<dbReference type="GO" id="GO:0046872">
    <property type="term" value="F:metal ion binding"/>
    <property type="evidence" value="ECO:0007669"/>
    <property type="project" value="UniProtKB-KW"/>
</dbReference>
<evidence type="ECO:0000256" key="8">
    <source>
        <dbReference type="ARBA" id="ARBA00023235"/>
    </source>
</evidence>
<dbReference type="OrthoDB" id="9803554at2"/>
<evidence type="ECO:0000256" key="3">
    <source>
        <dbReference type="ARBA" id="ARBA00012891"/>
    </source>
</evidence>
<dbReference type="InterPro" id="IPR023405">
    <property type="entry name" value="Topo_IA_core_domain"/>
</dbReference>
<dbReference type="InterPro" id="IPR003601">
    <property type="entry name" value="Topo_IA_2"/>
</dbReference>
<organism evidence="14 15">
    <name type="scientific">Sporolactobacillus shoreae</name>
    <dbReference type="NCBI Taxonomy" id="1465501"/>
    <lineage>
        <taxon>Bacteria</taxon>
        <taxon>Bacillati</taxon>
        <taxon>Bacillota</taxon>
        <taxon>Bacilli</taxon>
        <taxon>Bacillales</taxon>
        <taxon>Sporolactobacillaceae</taxon>
        <taxon>Sporolactobacillus</taxon>
    </lineage>
</organism>
<evidence type="ECO:0000259" key="13">
    <source>
        <dbReference type="PROSITE" id="PS52039"/>
    </source>
</evidence>
<evidence type="ECO:0000256" key="12">
    <source>
        <dbReference type="ARBA" id="ARBA00032877"/>
    </source>
</evidence>
<evidence type="ECO:0000256" key="10">
    <source>
        <dbReference type="ARBA" id="ARBA00031985"/>
    </source>
</evidence>
<keyword evidence="7" id="KW-0238">DNA-binding</keyword>
<dbReference type="Proteomes" id="UP000298347">
    <property type="component" value="Unassembled WGS sequence"/>
</dbReference>
<keyword evidence="4" id="KW-0479">Metal-binding</keyword>
<dbReference type="EC" id="5.6.2.1" evidence="3"/>
<evidence type="ECO:0000256" key="7">
    <source>
        <dbReference type="ARBA" id="ARBA00023125"/>
    </source>
</evidence>
<dbReference type="InterPro" id="IPR013825">
    <property type="entry name" value="Topo_IA_cen_sub2"/>
</dbReference>
<dbReference type="Pfam" id="PF13342">
    <property type="entry name" value="Toprim_Crpt"/>
    <property type="match status" value="1"/>
</dbReference>